<sequence>MPTRHILKKMQTVTSTRASSQTYRLRGRSSQIWLHPLSGLSPDSSQFLRHDMAAAPLVKATPSQRPDGQRPDLPLQRPHFIVP</sequence>
<comment type="caution">
    <text evidence="2">The sequence shown here is derived from an EMBL/GenBank/DDBJ whole genome shotgun (WGS) entry which is preliminary data.</text>
</comment>
<proteinExistence type="predicted"/>
<accession>A0A4C1UVC6</accession>
<organism evidence="2 3">
    <name type="scientific">Eumeta variegata</name>
    <name type="common">Bagworm moth</name>
    <name type="synonym">Eumeta japonica</name>
    <dbReference type="NCBI Taxonomy" id="151549"/>
    <lineage>
        <taxon>Eukaryota</taxon>
        <taxon>Metazoa</taxon>
        <taxon>Ecdysozoa</taxon>
        <taxon>Arthropoda</taxon>
        <taxon>Hexapoda</taxon>
        <taxon>Insecta</taxon>
        <taxon>Pterygota</taxon>
        <taxon>Neoptera</taxon>
        <taxon>Endopterygota</taxon>
        <taxon>Lepidoptera</taxon>
        <taxon>Glossata</taxon>
        <taxon>Ditrysia</taxon>
        <taxon>Tineoidea</taxon>
        <taxon>Psychidae</taxon>
        <taxon>Oiketicinae</taxon>
        <taxon>Eumeta</taxon>
    </lineage>
</organism>
<feature type="region of interest" description="Disordered" evidence="1">
    <location>
        <begin position="59"/>
        <end position="83"/>
    </location>
</feature>
<evidence type="ECO:0000313" key="3">
    <source>
        <dbReference type="Proteomes" id="UP000299102"/>
    </source>
</evidence>
<feature type="compositionally biased region" description="Polar residues" evidence="1">
    <location>
        <begin position="11"/>
        <end position="22"/>
    </location>
</feature>
<name>A0A4C1UVC6_EUMVA</name>
<keyword evidence="3" id="KW-1185">Reference proteome</keyword>
<dbReference type="EMBL" id="BGZK01000230">
    <property type="protein sequence ID" value="GBP30190.1"/>
    <property type="molecule type" value="Genomic_DNA"/>
</dbReference>
<gene>
    <name evidence="2" type="ORF">EVAR_94498_1</name>
</gene>
<evidence type="ECO:0000313" key="2">
    <source>
        <dbReference type="EMBL" id="GBP30190.1"/>
    </source>
</evidence>
<reference evidence="2 3" key="1">
    <citation type="journal article" date="2019" name="Commun. Biol.">
        <title>The bagworm genome reveals a unique fibroin gene that provides high tensile strength.</title>
        <authorList>
            <person name="Kono N."/>
            <person name="Nakamura H."/>
            <person name="Ohtoshi R."/>
            <person name="Tomita M."/>
            <person name="Numata K."/>
            <person name="Arakawa K."/>
        </authorList>
    </citation>
    <scope>NUCLEOTIDE SEQUENCE [LARGE SCALE GENOMIC DNA]</scope>
</reference>
<feature type="region of interest" description="Disordered" evidence="1">
    <location>
        <begin position="1"/>
        <end position="22"/>
    </location>
</feature>
<protein>
    <submittedName>
        <fullName evidence="2">Uncharacterized protein</fullName>
    </submittedName>
</protein>
<dbReference type="Proteomes" id="UP000299102">
    <property type="component" value="Unassembled WGS sequence"/>
</dbReference>
<dbReference type="AlphaFoldDB" id="A0A4C1UVC6"/>
<evidence type="ECO:0000256" key="1">
    <source>
        <dbReference type="SAM" id="MobiDB-lite"/>
    </source>
</evidence>